<keyword evidence="2" id="KW-1133">Transmembrane helix</keyword>
<organism evidence="3 4">
    <name type="scientific">Halobacillus dabanensis</name>
    <dbReference type="NCBI Taxonomy" id="240302"/>
    <lineage>
        <taxon>Bacteria</taxon>
        <taxon>Bacillati</taxon>
        <taxon>Bacillota</taxon>
        <taxon>Bacilli</taxon>
        <taxon>Bacillales</taxon>
        <taxon>Bacillaceae</taxon>
        <taxon>Halobacillus</taxon>
    </lineage>
</organism>
<keyword evidence="2" id="KW-0812">Transmembrane</keyword>
<dbReference type="RefSeq" id="WP_075037124.1">
    <property type="nucleotide sequence ID" value="NZ_FOSB01000007.1"/>
</dbReference>
<proteinExistence type="predicted"/>
<dbReference type="AlphaFoldDB" id="A0A1I3X0Y4"/>
<feature type="transmembrane region" description="Helical" evidence="2">
    <location>
        <begin position="36"/>
        <end position="61"/>
    </location>
</feature>
<feature type="compositionally biased region" description="Basic and acidic residues" evidence="1">
    <location>
        <begin position="146"/>
        <end position="156"/>
    </location>
</feature>
<evidence type="ECO:0000256" key="2">
    <source>
        <dbReference type="SAM" id="Phobius"/>
    </source>
</evidence>
<keyword evidence="4" id="KW-1185">Reference proteome</keyword>
<feature type="transmembrane region" description="Helical" evidence="2">
    <location>
        <begin position="82"/>
        <end position="104"/>
    </location>
</feature>
<feature type="compositionally biased region" description="Basic residues" evidence="1">
    <location>
        <begin position="157"/>
        <end position="167"/>
    </location>
</feature>
<feature type="region of interest" description="Disordered" evidence="1">
    <location>
        <begin position="146"/>
        <end position="167"/>
    </location>
</feature>
<reference evidence="4" key="1">
    <citation type="submission" date="2016-10" db="EMBL/GenBank/DDBJ databases">
        <authorList>
            <person name="Varghese N."/>
            <person name="Submissions S."/>
        </authorList>
    </citation>
    <scope>NUCLEOTIDE SEQUENCE [LARGE SCALE GENOMIC DNA]</scope>
    <source>
        <strain evidence="4">CGMCC 1.3704</strain>
    </source>
</reference>
<evidence type="ECO:0000313" key="3">
    <source>
        <dbReference type="EMBL" id="SFK12451.1"/>
    </source>
</evidence>
<keyword evidence="2" id="KW-0472">Membrane</keyword>
<dbReference type="OrthoDB" id="9891041at2"/>
<sequence>MRFIEKMYPYIIALLSAVIVYWFKWGIIDINNFKEILNATITFSSIIIAFLSTMVSIFISLAGSHVMQRIKDEDGEGLLTSYIAQTVIGGLLLVVYSMVLLMCLDYNGKYTYLMLSAFIFLITFLLSSSYRILNLTSKILKNALEESKGSNPEPKRKVAKPTLKKND</sequence>
<name>A0A1I3X0Y4_HALDA</name>
<accession>A0A1I3X0Y4</accession>
<evidence type="ECO:0000256" key="1">
    <source>
        <dbReference type="SAM" id="MobiDB-lite"/>
    </source>
</evidence>
<feature type="transmembrane region" description="Helical" evidence="2">
    <location>
        <begin position="110"/>
        <end position="133"/>
    </location>
</feature>
<dbReference type="Proteomes" id="UP000183557">
    <property type="component" value="Unassembled WGS sequence"/>
</dbReference>
<evidence type="ECO:0000313" key="4">
    <source>
        <dbReference type="Proteomes" id="UP000183557"/>
    </source>
</evidence>
<gene>
    <name evidence="3" type="ORF">SAMN04487936_107212</name>
</gene>
<feature type="transmembrane region" description="Helical" evidence="2">
    <location>
        <begin position="7"/>
        <end position="24"/>
    </location>
</feature>
<protein>
    <submittedName>
        <fullName evidence="3">Uncharacterized protein</fullName>
    </submittedName>
</protein>
<dbReference type="EMBL" id="FOSB01000007">
    <property type="protein sequence ID" value="SFK12451.1"/>
    <property type="molecule type" value="Genomic_DNA"/>
</dbReference>